<dbReference type="PROSITE" id="PS51999">
    <property type="entry name" value="ZF_GRF"/>
    <property type="match status" value="1"/>
</dbReference>
<protein>
    <recommendedName>
        <fullName evidence="2">GRF-type domain-containing protein</fullName>
    </recommendedName>
</protein>
<proteinExistence type="predicted"/>
<dbReference type="PANTHER" id="PTHR33248">
    <property type="entry name" value="ZINC ION-BINDING PROTEIN"/>
    <property type="match status" value="1"/>
</dbReference>
<keyword evidence="1" id="KW-0862">Zinc</keyword>
<organism evidence="3">
    <name type="scientific">Triticum urartu</name>
    <name type="common">Red wild einkorn</name>
    <name type="synonym">Crithodium urartu</name>
    <dbReference type="NCBI Taxonomy" id="4572"/>
    <lineage>
        <taxon>Eukaryota</taxon>
        <taxon>Viridiplantae</taxon>
        <taxon>Streptophyta</taxon>
        <taxon>Embryophyta</taxon>
        <taxon>Tracheophyta</taxon>
        <taxon>Spermatophyta</taxon>
        <taxon>Magnoliopsida</taxon>
        <taxon>Liliopsida</taxon>
        <taxon>Poales</taxon>
        <taxon>Poaceae</taxon>
        <taxon>BOP clade</taxon>
        <taxon>Pooideae</taxon>
        <taxon>Triticodae</taxon>
        <taxon>Triticeae</taxon>
        <taxon>Triticinae</taxon>
        <taxon>Triticum</taxon>
    </lineage>
</organism>
<evidence type="ECO:0000256" key="1">
    <source>
        <dbReference type="PROSITE-ProRule" id="PRU01343"/>
    </source>
</evidence>
<dbReference type="eggNOG" id="ENOG502R5IA">
    <property type="taxonomic scope" value="Eukaryota"/>
</dbReference>
<feature type="domain" description="GRF-type" evidence="2">
    <location>
        <begin position="199"/>
        <end position="242"/>
    </location>
</feature>
<evidence type="ECO:0000259" key="2">
    <source>
        <dbReference type="PROSITE" id="PS51999"/>
    </source>
</evidence>
<accession>M7Z6C8</accession>
<evidence type="ECO:0000313" key="3">
    <source>
        <dbReference type="EMBL" id="EMS47950.1"/>
    </source>
</evidence>
<gene>
    <name evidence="3" type="ORF">TRIUR3_09431</name>
</gene>
<name>M7Z6C8_TRIUA</name>
<dbReference type="EMBL" id="KD254317">
    <property type="protein sequence ID" value="EMS47950.1"/>
    <property type="molecule type" value="Genomic_DNA"/>
</dbReference>
<dbReference type="Pfam" id="PF06839">
    <property type="entry name" value="Zn_ribbon_GRF"/>
    <property type="match status" value="1"/>
</dbReference>
<dbReference type="AlphaFoldDB" id="M7Z6C8"/>
<dbReference type="GO" id="GO:0008270">
    <property type="term" value="F:zinc ion binding"/>
    <property type="evidence" value="ECO:0007669"/>
    <property type="project" value="UniProtKB-KW"/>
</dbReference>
<dbReference type="OMA" id="THLNIRY"/>
<keyword evidence="1" id="KW-0479">Metal-binding</keyword>
<keyword evidence="1" id="KW-0863">Zinc-finger</keyword>
<reference evidence="3" key="1">
    <citation type="journal article" date="2013" name="Nature">
        <title>Draft genome of the wheat A-genome progenitor Triticum urartu.</title>
        <authorList>
            <person name="Ling H.Q."/>
            <person name="Zhao S."/>
            <person name="Liu D."/>
            <person name="Wang J."/>
            <person name="Sun H."/>
            <person name="Zhang C."/>
            <person name="Fan H."/>
            <person name="Li D."/>
            <person name="Dong L."/>
            <person name="Tao Y."/>
            <person name="Gao C."/>
            <person name="Wu H."/>
            <person name="Li Y."/>
            <person name="Cui Y."/>
            <person name="Guo X."/>
            <person name="Zheng S."/>
            <person name="Wang B."/>
            <person name="Yu K."/>
            <person name="Liang Q."/>
            <person name="Yang W."/>
            <person name="Lou X."/>
            <person name="Chen J."/>
            <person name="Feng M."/>
            <person name="Jian J."/>
            <person name="Zhang X."/>
            <person name="Luo G."/>
            <person name="Jiang Y."/>
            <person name="Liu J."/>
            <person name="Wang Z."/>
            <person name="Sha Y."/>
            <person name="Zhang B."/>
            <person name="Wu H."/>
            <person name="Tang D."/>
            <person name="Shen Q."/>
            <person name="Xue P."/>
            <person name="Zou S."/>
            <person name="Wang X."/>
            <person name="Liu X."/>
            <person name="Wang F."/>
            <person name="Yang Y."/>
            <person name="An X."/>
            <person name="Dong Z."/>
            <person name="Zhang K."/>
            <person name="Zhang X."/>
            <person name="Luo M.C."/>
            <person name="Dvorak J."/>
            <person name="Tong Y."/>
            <person name="Wang J."/>
            <person name="Yang H."/>
            <person name="Li Z."/>
            <person name="Wang D."/>
            <person name="Zhang A."/>
            <person name="Wang J."/>
        </authorList>
    </citation>
    <scope>NUCLEOTIDE SEQUENCE</scope>
</reference>
<dbReference type="InterPro" id="IPR010666">
    <property type="entry name" value="Znf_GRF"/>
</dbReference>
<sequence length="325" mass="37077">MAAARPSGLYRKDRHPVGKNISVNLIREKRRSWIRFVGGRKQETGSSRSGGSAIARSRIISQPGCHTHLNIRYFARKENFGMGLMGRMAELKDKPFQQVRHQIMKVFQLNEATHELTLQHLVYPRTDPGTPPCNVLIDIIGEDSWRTFLNVAARNVRSFRLFARWNVKETSSAPNSTDSNNTTVPDEADESDDGSWPNCKHDRPCTIETSWRTEDPGRRLFRCPLFMHSGEDCKFSKWLDKKFPKKAIKVINRLQDDVESLQQQVENMKCELEELCHRQHKRATKEAVASDGDRCLSGSSPCDLACRSRGEQTRPSKAPRLATDN</sequence>